<dbReference type="Proteomes" id="UP000219215">
    <property type="component" value="Chromosome DPRO"/>
</dbReference>
<proteinExistence type="predicted"/>
<reference evidence="5" key="1">
    <citation type="submission" date="2017-09" db="EMBL/GenBank/DDBJ databases">
        <authorList>
            <person name="Regsiter A."/>
            <person name="William W."/>
        </authorList>
    </citation>
    <scope>NUCLEOTIDE SEQUENCE [LARGE SCALE GENOMIC DNA]</scope>
    <source>
        <strain evidence="5">500-1</strain>
    </source>
</reference>
<dbReference type="InterPro" id="IPR003593">
    <property type="entry name" value="AAA+_ATPase"/>
</dbReference>
<dbReference type="InterPro" id="IPR003439">
    <property type="entry name" value="ABC_transporter-like_ATP-bd"/>
</dbReference>
<dbReference type="RefSeq" id="WP_097011294.1">
    <property type="nucleotide sequence ID" value="NZ_LT907975.1"/>
</dbReference>
<keyword evidence="2" id="KW-0067">ATP-binding</keyword>
<gene>
    <name evidence="4" type="ORF">DPRO_1296</name>
</gene>
<evidence type="ECO:0000313" key="4">
    <source>
        <dbReference type="EMBL" id="SOB58185.1"/>
    </source>
</evidence>
<accession>A0A2C8F7T6</accession>
<dbReference type="InterPro" id="IPR027417">
    <property type="entry name" value="P-loop_NTPase"/>
</dbReference>
<dbReference type="OrthoDB" id="9809450at2"/>
<keyword evidence="5" id="KW-1185">Reference proteome</keyword>
<keyword evidence="1" id="KW-0547">Nucleotide-binding</keyword>
<dbReference type="Pfam" id="PF00005">
    <property type="entry name" value="ABC_tran"/>
    <property type="match status" value="2"/>
</dbReference>
<dbReference type="Gene3D" id="3.40.50.300">
    <property type="entry name" value="P-loop containing nucleotide triphosphate hydrolases"/>
    <property type="match status" value="2"/>
</dbReference>
<dbReference type="CDD" id="cd03216">
    <property type="entry name" value="ABC_Carb_Monos_I"/>
    <property type="match status" value="1"/>
</dbReference>
<dbReference type="InterPro" id="IPR050107">
    <property type="entry name" value="ABC_carbohydrate_import_ATPase"/>
</dbReference>
<dbReference type="EMBL" id="LT907975">
    <property type="protein sequence ID" value="SOB58185.1"/>
    <property type="molecule type" value="Genomic_DNA"/>
</dbReference>
<dbReference type="SMART" id="SM00382">
    <property type="entry name" value="AAA"/>
    <property type="match status" value="2"/>
</dbReference>
<evidence type="ECO:0000256" key="1">
    <source>
        <dbReference type="ARBA" id="ARBA00022741"/>
    </source>
</evidence>
<feature type="domain" description="ABC transporter" evidence="3">
    <location>
        <begin position="247"/>
        <end position="483"/>
    </location>
</feature>
<dbReference type="PANTHER" id="PTHR43790">
    <property type="entry name" value="CARBOHYDRATE TRANSPORT ATP-BINDING PROTEIN MG119-RELATED"/>
    <property type="match status" value="1"/>
</dbReference>
<evidence type="ECO:0000313" key="5">
    <source>
        <dbReference type="Proteomes" id="UP000219215"/>
    </source>
</evidence>
<sequence length="497" mass="55128">MIVLNDIHKHYGRVRANDGISLTLEPGRIYALVGENGAGKSTLMRVLAGHTRPTSGTLTMSGKEISYLTPALAREYGVGMLYQDPLDFPAMPVWENFQLGAPKRSKKEVIDIIGELSFRLDACFLPDEPVSSLTVGERQLLELLRLLDLGATTLILDEPTTGITPEQKQDLFDLLMKLAREDQHTVILVTHKLSEAYEMADAIFIMRQGKLVSTMEPPYDEKRLVNLMFGEAANGTIDDLPELSAQPQTTRLVMEDTHFAGPKYSMGPMNFTAKPGECIGLAGLDGSGQELFLRGLCGLDRMPGGSITLDDTNYRSNDFNTLRKAGVQFVPADRLEMALFPELNLMEHIKLAFPDRKGDLTEFYDSQCVECFNLRAHPDTNASELSGGNQQRLLLSLIPDDAKLLLMEHPTRGLDAGSARQVWNHLKGRCRDGASLIYFSPDLDEVLEHSHRVIVFYDRAIAGIVDREHATMEVVGALMAGKPYDEVMKKYIGEDVA</sequence>
<protein>
    <submittedName>
        <fullName evidence="4">ABC transporter related protein</fullName>
    </submittedName>
</protein>
<name>A0A2C8F7T6_9BACT</name>
<dbReference type="AlphaFoldDB" id="A0A2C8F7T6"/>
<feature type="domain" description="ABC transporter" evidence="3">
    <location>
        <begin position="2"/>
        <end position="233"/>
    </location>
</feature>
<evidence type="ECO:0000259" key="3">
    <source>
        <dbReference type="PROSITE" id="PS50893"/>
    </source>
</evidence>
<dbReference type="GO" id="GO:0005524">
    <property type="term" value="F:ATP binding"/>
    <property type="evidence" value="ECO:0007669"/>
    <property type="project" value="UniProtKB-KW"/>
</dbReference>
<dbReference type="PROSITE" id="PS50893">
    <property type="entry name" value="ABC_TRANSPORTER_2"/>
    <property type="match status" value="2"/>
</dbReference>
<dbReference type="GO" id="GO:0016887">
    <property type="term" value="F:ATP hydrolysis activity"/>
    <property type="evidence" value="ECO:0007669"/>
    <property type="project" value="InterPro"/>
</dbReference>
<dbReference type="PANTHER" id="PTHR43790:SF4">
    <property type="entry name" value="GUANOSINE IMPORT ATP-BINDING PROTEIN NUPO"/>
    <property type="match status" value="1"/>
</dbReference>
<dbReference type="SUPFAM" id="SSF52540">
    <property type="entry name" value="P-loop containing nucleoside triphosphate hydrolases"/>
    <property type="match status" value="2"/>
</dbReference>
<evidence type="ECO:0000256" key="2">
    <source>
        <dbReference type="ARBA" id="ARBA00022840"/>
    </source>
</evidence>
<dbReference type="KEGG" id="pprf:DPRO_1296"/>
<organism evidence="4 5">
    <name type="scientific">Pseudodesulfovibrio profundus</name>
    <dbReference type="NCBI Taxonomy" id="57320"/>
    <lineage>
        <taxon>Bacteria</taxon>
        <taxon>Pseudomonadati</taxon>
        <taxon>Thermodesulfobacteriota</taxon>
        <taxon>Desulfovibrionia</taxon>
        <taxon>Desulfovibrionales</taxon>
        <taxon>Desulfovibrionaceae</taxon>
    </lineage>
</organism>